<dbReference type="InterPro" id="IPR027898">
    <property type="entry name" value="DUF4629"/>
</dbReference>
<feature type="region of interest" description="Disordered" evidence="1">
    <location>
        <begin position="590"/>
        <end position="775"/>
    </location>
</feature>
<comment type="caution">
    <text evidence="3">The sequence shown here is derived from an EMBL/GenBank/DDBJ whole genome shotgun (WGS) entry which is preliminary data.</text>
</comment>
<evidence type="ECO:0000259" key="2">
    <source>
        <dbReference type="Pfam" id="PF15442"/>
    </source>
</evidence>
<dbReference type="AlphaFoldDB" id="A0A7J7WUE9"/>
<feature type="region of interest" description="Disordered" evidence="1">
    <location>
        <begin position="418"/>
        <end position="466"/>
    </location>
</feature>
<dbReference type="EMBL" id="JABWUV010000007">
    <property type="protein sequence ID" value="KAF6340994.1"/>
    <property type="molecule type" value="Genomic_DNA"/>
</dbReference>
<gene>
    <name evidence="3" type="ORF">mMyoMyo1_001835</name>
</gene>
<evidence type="ECO:0000313" key="3">
    <source>
        <dbReference type="EMBL" id="KAF6340994.1"/>
    </source>
</evidence>
<sequence>MSENSKNPPFLGISTSLQRSLPVESNAGSVCNFYNVSAPANSSPWLLPSASGTSFQPLMGGAYFYQHSSTTMLSGIPGQSPISIPAASNPNVFEWALTGDTEKKSSSLRNFTVTVTDQDTTVTSMSLASQCDKPSDAYNMAPQYPSLSVNLVQGAPIQGQSLSHPYQVGNHVCYYNQGTMDPLLSEEGGPYLQSYGSVSYTESRASAPDTGMVMVLKEAQSTNMIPPASTSGICYSVPPHPITKTGFQVMETSLALQLPGQIFYLPPTQEFLKSGSNRHIQVLESYPPPQSGDISMASLVQSPRNLLALPPAPSQEQKDSKNVENIKAKLSKHVNGYQIPTEYEASPLLPLEVPDIPQVLACTDPLGQEEQPGCDNSGLAKNSLSLKNQGTLENGTESNDSFADIDTLVEGIHLPQVFTSLDDPDQPQGPKKKSSARKTRSDQGRKIKHKASESTSDAPKAKIKPESPDCVFVGELVPCNAAAGGRAPSNMAKHSNSKPQKAAASRTSNTKSHGQQNTKRNKENYSKRAEERKQSGNKVKAEEKPAIPKMKRKKSHPELPQEAIKKPRSSLGMHMLESVQVFHALGKKRDETADLSSSRALGNSSNPKGPQPRPATKPWLVTPREGKGPGKTQVNPQKPYASAHKGAPPPSQDKLPSPGKVKLVPLVFPTVDKPQVRPVPRRPQSLASRRPAVTNPAKPAAVNASLPNPVSLTGPVKSAQPISSNSAGPGLNNRDCPSVPQPPASRPGPYKTSSCASFQREPVHSAVSQPRTPLKPHNHYLLQDFALQPIPWRKSELRGPVMSTPITNEQRPDREAMKRKAQLERENAAKLGGMQHFIEREKEMDISLYYGYVM</sequence>
<evidence type="ECO:0000256" key="1">
    <source>
        <dbReference type="SAM" id="MobiDB-lite"/>
    </source>
</evidence>
<dbReference type="VEuPathDB" id="HostDB:LOC118660750"/>
<dbReference type="PANTHER" id="PTHR31466:SF1">
    <property type="entry name" value="RIKEN CDNA 4930433I11 GENE"/>
    <property type="match status" value="1"/>
</dbReference>
<dbReference type="Pfam" id="PF15442">
    <property type="entry name" value="DUF4629"/>
    <property type="match status" value="1"/>
</dbReference>
<feature type="compositionally biased region" description="Basic and acidic residues" evidence="1">
    <location>
        <begin position="520"/>
        <end position="546"/>
    </location>
</feature>
<feature type="compositionally biased region" description="Polar residues" evidence="1">
    <location>
        <begin position="492"/>
        <end position="518"/>
    </location>
</feature>
<feature type="compositionally biased region" description="Polar residues" evidence="1">
    <location>
        <begin position="594"/>
        <end position="608"/>
    </location>
</feature>
<protein>
    <recommendedName>
        <fullName evidence="2">DUF4629 domain-containing protein</fullName>
    </recommendedName>
</protein>
<keyword evidence="4" id="KW-1185">Reference proteome</keyword>
<organism evidence="3 4">
    <name type="scientific">Myotis myotis</name>
    <name type="common">Greater mouse-eared bat</name>
    <name type="synonym">Vespertilio myotis</name>
    <dbReference type="NCBI Taxonomy" id="51298"/>
    <lineage>
        <taxon>Eukaryota</taxon>
        <taxon>Metazoa</taxon>
        <taxon>Chordata</taxon>
        <taxon>Craniata</taxon>
        <taxon>Vertebrata</taxon>
        <taxon>Euteleostomi</taxon>
        <taxon>Mammalia</taxon>
        <taxon>Eutheria</taxon>
        <taxon>Laurasiatheria</taxon>
        <taxon>Chiroptera</taxon>
        <taxon>Yangochiroptera</taxon>
        <taxon>Vespertilionidae</taxon>
        <taxon>Myotis</taxon>
    </lineage>
</organism>
<dbReference type="Proteomes" id="UP000527355">
    <property type="component" value="Unassembled WGS sequence"/>
</dbReference>
<feature type="compositionally biased region" description="Basic and acidic residues" evidence="1">
    <location>
        <begin position="556"/>
        <end position="565"/>
    </location>
</feature>
<dbReference type="InterPro" id="IPR040292">
    <property type="entry name" value="C2orf78-like"/>
</dbReference>
<feature type="region of interest" description="Disordered" evidence="1">
    <location>
        <begin position="485"/>
        <end position="575"/>
    </location>
</feature>
<reference evidence="3 4" key="1">
    <citation type="journal article" date="2020" name="Nature">
        <title>Six reference-quality genomes reveal evolution of bat adaptations.</title>
        <authorList>
            <person name="Jebb D."/>
            <person name="Huang Z."/>
            <person name="Pippel M."/>
            <person name="Hughes G.M."/>
            <person name="Lavrichenko K."/>
            <person name="Devanna P."/>
            <person name="Winkler S."/>
            <person name="Jermiin L.S."/>
            <person name="Skirmuntt E.C."/>
            <person name="Katzourakis A."/>
            <person name="Burkitt-Gray L."/>
            <person name="Ray D.A."/>
            <person name="Sullivan K.A.M."/>
            <person name="Roscito J.G."/>
            <person name="Kirilenko B.M."/>
            <person name="Davalos L.M."/>
            <person name="Corthals A.P."/>
            <person name="Power M.L."/>
            <person name="Jones G."/>
            <person name="Ransome R.D."/>
            <person name="Dechmann D.K.N."/>
            <person name="Locatelli A.G."/>
            <person name="Puechmaille S.J."/>
            <person name="Fedrigo O."/>
            <person name="Jarvis E.D."/>
            <person name="Hiller M."/>
            <person name="Vernes S.C."/>
            <person name="Myers E.W."/>
            <person name="Teeling E.C."/>
        </authorList>
    </citation>
    <scope>NUCLEOTIDE SEQUENCE [LARGE SCALE GENOMIC DNA]</scope>
    <source>
        <strain evidence="3">MMyoMyo1</strain>
        <tissue evidence="3">Flight muscle</tissue>
    </source>
</reference>
<name>A0A7J7WUE9_MYOMY</name>
<evidence type="ECO:0000313" key="4">
    <source>
        <dbReference type="Proteomes" id="UP000527355"/>
    </source>
</evidence>
<feature type="domain" description="DUF4629" evidence="2">
    <location>
        <begin position="440"/>
        <end position="588"/>
    </location>
</feature>
<dbReference type="PANTHER" id="PTHR31466">
    <property type="entry name" value="GENE 5591-RELATED"/>
    <property type="match status" value="1"/>
</dbReference>
<accession>A0A7J7WUE9</accession>
<proteinExistence type="predicted"/>